<dbReference type="GO" id="GO:0022857">
    <property type="term" value="F:transmembrane transporter activity"/>
    <property type="evidence" value="ECO:0007669"/>
    <property type="project" value="InterPro"/>
</dbReference>
<feature type="transmembrane region" description="Helical" evidence="7">
    <location>
        <begin position="160"/>
        <end position="179"/>
    </location>
</feature>
<feature type="transmembrane region" description="Helical" evidence="7">
    <location>
        <begin position="242"/>
        <end position="261"/>
    </location>
</feature>
<dbReference type="KEGG" id="blau:DQQ01_10370"/>
<evidence type="ECO:0000256" key="6">
    <source>
        <dbReference type="ARBA" id="ARBA00023136"/>
    </source>
</evidence>
<feature type="domain" description="Major facilitator superfamily (MFS) profile" evidence="8">
    <location>
        <begin position="5"/>
        <end position="386"/>
    </location>
</feature>
<dbReference type="PANTHER" id="PTHR23514:SF3">
    <property type="entry name" value="BYPASS OF STOP CODON PROTEIN 6"/>
    <property type="match status" value="1"/>
</dbReference>
<organism evidence="9 10">
    <name type="scientific">Blautia argi</name>
    <dbReference type="NCBI Taxonomy" id="1912897"/>
    <lineage>
        <taxon>Bacteria</taxon>
        <taxon>Bacillati</taxon>
        <taxon>Bacillota</taxon>
        <taxon>Clostridia</taxon>
        <taxon>Lachnospirales</taxon>
        <taxon>Lachnospiraceae</taxon>
        <taxon>Blautia</taxon>
    </lineage>
</organism>
<dbReference type="SUPFAM" id="SSF103473">
    <property type="entry name" value="MFS general substrate transporter"/>
    <property type="match status" value="1"/>
</dbReference>
<feature type="transmembrane region" description="Helical" evidence="7">
    <location>
        <begin position="92"/>
        <end position="116"/>
    </location>
</feature>
<comment type="similarity">
    <text evidence="2">Belongs to the major facilitator superfamily.</text>
</comment>
<gene>
    <name evidence="9" type="ORF">DQQ01_10370</name>
</gene>
<evidence type="ECO:0000313" key="9">
    <source>
        <dbReference type="EMBL" id="AWY98486.1"/>
    </source>
</evidence>
<evidence type="ECO:0000256" key="1">
    <source>
        <dbReference type="ARBA" id="ARBA00004651"/>
    </source>
</evidence>
<dbReference type="GO" id="GO:0005886">
    <property type="term" value="C:plasma membrane"/>
    <property type="evidence" value="ECO:0007669"/>
    <property type="project" value="UniProtKB-SubCell"/>
</dbReference>
<feature type="transmembrane region" description="Helical" evidence="7">
    <location>
        <begin position="298"/>
        <end position="319"/>
    </location>
</feature>
<dbReference type="Gene3D" id="1.20.1250.20">
    <property type="entry name" value="MFS general substrate transporter like domains"/>
    <property type="match status" value="1"/>
</dbReference>
<dbReference type="Proteomes" id="UP000250003">
    <property type="component" value="Chromosome"/>
</dbReference>
<evidence type="ECO:0000256" key="4">
    <source>
        <dbReference type="ARBA" id="ARBA00022692"/>
    </source>
</evidence>
<dbReference type="Pfam" id="PF07690">
    <property type="entry name" value="MFS_1"/>
    <property type="match status" value="1"/>
</dbReference>
<keyword evidence="5 7" id="KW-1133">Transmembrane helix</keyword>
<dbReference type="AlphaFoldDB" id="A0A2Z4UBU1"/>
<dbReference type="PROSITE" id="PS50850">
    <property type="entry name" value="MFS"/>
    <property type="match status" value="1"/>
</dbReference>
<evidence type="ECO:0000259" key="8">
    <source>
        <dbReference type="PROSITE" id="PS50850"/>
    </source>
</evidence>
<evidence type="ECO:0000256" key="3">
    <source>
        <dbReference type="ARBA" id="ARBA00022448"/>
    </source>
</evidence>
<evidence type="ECO:0000256" key="5">
    <source>
        <dbReference type="ARBA" id="ARBA00022989"/>
    </source>
</evidence>
<dbReference type="InterPro" id="IPR051788">
    <property type="entry name" value="MFS_Transporter"/>
</dbReference>
<feature type="transmembrane region" description="Helical" evidence="7">
    <location>
        <begin position="128"/>
        <end position="148"/>
    </location>
</feature>
<dbReference type="OrthoDB" id="9795150at2"/>
<feature type="transmembrane region" description="Helical" evidence="7">
    <location>
        <begin position="360"/>
        <end position="377"/>
    </location>
</feature>
<dbReference type="InterPro" id="IPR011701">
    <property type="entry name" value="MFS"/>
</dbReference>
<feature type="transmembrane region" description="Helical" evidence="7">
    <location>
        <begin position="207"/>
        <end position="230"/>
    </location>
</feature>
<evidence type="ECO:0000313" key="10">
    <source>
        <dbReference type="Proteomes" id="UP000250003"/>
    </source>
</evidence>
<reference evidence="10" key="1">
    <citation type="submission" date="2018-06" db="EMBL/GenBank/DDBJ databases">
        <title>Description of Blautia argi sp. nov., a new anaerobic isolated from dog feces.</title>
        <authorList>
            <person name="Chang Y.-H."/>
            <person name="Paek J."/>
            <person name="Shin Y."/>
        </authorList>
    </citation>
    <scope>NUCLEOTIDE SEQUENCE [LARGE SCALE GENOMIC DNA]</scope>
    <source>
        <strain evidence="10">KCTC 15426</strain>
    </source>
</reference>
<protein>
    <submittedName>
        <fullName evidence="9">MFS transporter</fullName>
    </submittedName>
</protein>
<dbReference type="EMBL" id="CP030280">
    <property type="protein sequence ID" value="AWY98486.1"/>
    <property type="molecule type" value="Genomic_DNA"/>
</dbReference>
<keyword evidence="10" id="KW-1185">Reference proteome</keyword>
<feature type="transmembrane region" description="Helical" evidence="7">
    <location>
        <begin position="273"/>
        <end position="292"/>
    </location>
</feature>
<feature type="transmembrane region" description="Helical" evidence="7">
    <location>
        <begin position="34"/>
        <end position="54"/>
    </location>
</feature>
<evidence type="ECO:0000256" key="2">
    <source>
        <dbReference type="ARBA" id="ARBA00008335"/>
    </source>
</evidence>
<dbReference type="InterPro" id="IPR020846">
    <property type="entry name" value="MFS_dom"/>
</dbReference>
<keyword evidence="4 7" id="KW-0812">Transmembrane</keyword>
<accession>A0A2Z4UBU1</accession>
<keyword evidence="6 7" id="KW-0472">Membrane</keyword>
<feature type="transmembrane region" description="Helical" evidence="7">
    <location>
        <begin position="331"/>
        <end position="354"/>
    </location>
</feature>
<name>A0A2Z4UBU1_9FIRM</name>
<evidence type="ECO:0000256" key="7">
    <source>
        <dbReference type="SAM" id="Phobius"/>
    </source>
</evidence>
<proteinExistence type="inferred from homology"/>
<sequence length="393" mass="42582">MVSLLLAIIYLAFISLGLPDSLLGSGWPVMHRELAVPISYAGMISMIISGGTIVSSLMSDRLTRRLGTGVVTVGSVFLTAAGLFGFSMSGSFWLLCVCAVPYGLGAGAIDAALNNFVALHYNSRQMSWLHCFWGVGASISPYIMGYALGEGLGWRSGYRMISVIQIVLTVVLFLSLPLWKCKTGEVSEKQHQREHLSLAKAVKIKGVALVLVTFFSYCAFESTCGLWISSYFADYRGMEKELAASFAAFFFLGITFGRFVTGFFADKVGDRGMIRLGFLTALAGVGLLMLPYPNPAWAFPGLLIVGIGAAPVYPAIIHSTPDNFGKENSQAIIGIQMASAYVGSTFMPPVFGLLAEHVSIALYPFYLAVFLIFGLVMSEKLNRTMKKEKDLHL</sequence>
<comment type="subcellular location">
    <subcellularLocation>
        <location evidence="1">Cell membrane</location>
        <topology evidence="1">Multi-pass membrane protein</topology>
    </subcellularLocation>
</comment>
<dbReference type="InterPro" id="IPR036259">
    <property type="entry name" value="MFS_trans_sf"/>
</dbReference>
<dbReference type="PANTHER" id="PTHR23514">
    <property type="entry name" value="BYPASS OF STOP CODON PROTEIN 6"/>
    <property type="match status" value="1"/>
</dbReference>
<feature type="transmembrane region" description="Helical" evidence="7">
    <location>
        <begin position="66"/>
        <end position="86"/>
    </location>
</feature>
<dbReference type="RefSeq" id="WP_111919974.1">
    <property type="nucleotide sequence ID" value="NZ_CAUWHR010000002.1"/>
</dbReference>
<keyword evidence="3" id="KW-0813">Transport</keyword>